<evidence type="ECO:0000256" key="4">
    <source>
        <dbReference type="ARBA" id="ARBA00022679"/>
    </source>
</evidence>
<evidence type="ECO:0000256" key="2">
    <source>
        <dbReference type="ARBA" id="ARBA00008138"/>
    </source>
</evidence>
<dbReference type="SUPFAM" id="SSF53335">
    <property type="entry name" value="S-adenosyl-L-methionine-dependent methyltransferases"/>
    <property type="match status" value="1"/>
</dbReference>
<gene>
    <name evidence="7" type="ORF">RMCC_2762</name>
</gene>
<dbReference type="Gene3D" id="3.40.50.150">
    <property type="entry name" value="Vaccinia Virus protein VP39"/>
    <property type="match status" value="1"/>
</dbReference>
<dbReference type="InterPro" id="IPR029063">
    <property type="entry name" value="SAM-dependent_MTases_sf"/>
</dbReference>
<organism evidence="7 8">
    <name type="scientific">Mycolicibacterium canariasense</name>
    <name type="common">Mycobacterium canariasense</name>
    <dbReference type="NCBI Taxonomy" id="228230"/>
    <lineage>
        <taxon>Bacteria</taxon>
        <taxon>Bacillati</taxon>
        <taxon>Actinomycetota</taxon>
        <taxon>Actinomycetes</taxon>
        <taxon>Mycobacteriales</taxon>
        <taxon>Mycobacteriaceae</taxon>
        <taxon>Mycolicibacterium</taxon>
    </lineage>
</organism>
<dbReference type="InterPro" id="IPR007213">
    <property type="entry name" value="Ppm1/Ppm2/Tcmp"/>
</dbReference>
<dbReference type="NCBIfam" id="TIGR00027">
    <property type="entry name" value="mthyl_TIGR00027"/>
    <property type="match status" value="1"/>
</dbReference>
<dbReference type="Proteomes" id="UP000069443">
    <property type="component" value="Unassembled WGS sequence"/>
</dbReference>
<comment type="function">
    <text evidence="1 6">Exhibits S-adenosyl-L-methionine-dependent methyltransferase activity.</text>
</comment>
<dbReference type="GO" id="GO:0032259">
    <property type="term" value="P:methylation"/>
    <property type="evidence" value="ECO:0007669"/>
    <property type="project" value="UniProtKB-KW"/>
</dbReference>
<evidence type="ECO:0000256" key="1">
    <source>
        <dbReference type="ARBA" id="ARBA00003907"/>
    </source>
</evidence>
<evidence type="ECO:0000256" key="6">
    <source>
        <dbReference type="RuleBase" id="RU362030"/>
    </source>
</evidence>
<keyword evidence="5 6" id="KW-0949">S-adenosyl-L-methionine</keyword>
<comment type="similarity">
    <text evidence="2 6">Belongs to the UPF0677 family.</text>
</comment>
<evidence type="ECO:0000256" key="3">
    <source>
        <dbReference type="ARBA" id="ARBA00022603"/>
    </source>
</evidence>
<dbReference type="RefSeq" id="WP_062656913.1">
    <property type="nucleotide sequence ID" value="NZ_BCSY01000045.1"/>
</dbReference>
<keyword evidence="3 6" id="KW-0489">Methyltransferase</keyword>
<reference evidence="8" key="1">
    <citation type="journal article" date="2016" name="Genome Announc.">
        <title>Draft Genome Sequences of Five Rapidly Growing Mycobacterium Species, M. thermoresistibile, M. fortuitum subsp. acetamidolyticum, M. canariasense, M. brisbanense, and M. novocastrense.</title>
        <authorList>
            <person name="Katahira K."/>
            <person name="Ogura Y."/>
            <person name="Gotoh Y."/>
            <person name="Hayashi T."/>
        </authorList>
    </citation>
    <scope>NUCLEOTIDE SEQUENCE [LARGE SCALE GENOMIC DNA]</scope>
    <source>
        <strain evidence="8">JCM15298</strain>
    </source>
</reference>
<dbReference type="Pfam" id="PF04072">
    <property type="entry name" value="LCM"/>
    <property type="match status" value="1"/>
</dbReference>
<dbReference type="PANTHER" id="PTHR43619">
    <property type="entry name" value="S-ADENOSYL-L-METHIONINE-DEPENDENT METHYLTRANSFERASE YKTD-RELATED"/>
    <property type="match status" value="1"/>
</dbReference>
<dbReference type="EMBL" id="BCSY01000045">
    <property type="protein sequence ID" value="GAS95796.1"/>
    <property type="molecule type" value="Genomic_DNA"/>
</dbReference>
<sequence length="310" mass="33625">MARTDNDTWDLASSVGATATVVAMQRAVATRGPRPLIYDPYAEPLVSAVGVDAFTRCARGEIGTAAGTAFDVQRMSDGIAARTKYFDDYFADAAAAGIRQVVILASGLDARAYRLRWPADAVIYELDQPQVIEFKTGVLADQGAVPAVEHRPIGIDLRDDWPAALRAHGFDPNRPTAWIAEGLLIYLPPEAQDRLLDNVTALSAAGSRFAAENTGTITAEELQKIADQMSTMQQQWQDSGIDGFDAVGQIDITELFYAGERTESAAFLADRGWEVRLHKNSELYAMYGLQDPIDGLSPFGDMTYLTAILG</sequence>
<dbReference type="OrthoDB" id="9806164at2"/>
<dbReference type="EC" id="2.1.1.-" evidence="6"/>
<keyword evidence="4" id="KW-0808">Transferase</keyword>
<evidence type="ECO:0000256" key="5">
    <source>
        <dbReference type="ARBA" id="ARBA00022691"/>
    </source>
</evidence>
<comment type="caution">
    <text evidence="7">The sequence shown here is derived from an EMBL/GenBank/DDBJ whole genome shotgun (WGS) entry which is preliminary data.</text>
</comment>
<reference evidence="8" key="2">
    <citation type="submission" date="2016-02" db="EMBL/GenBank/DDBJ databases">
        <title>Draft genome sequence of five rapidly growing Mycobacterium species.</title>
        <authorList>
            <person name="Katahira K."/>
            <person name="Gotou Y."/>
            <person name="Iida K."/>
            <person name="Ogura Y."/>
            <person name="Hayashi T."/>
        </authorList>
    </citation>
    <scope>NUCLEOTIDE SEQUENCE [LARGE SCALE GENOMIC DNA]</scope>
    <source>
        <strain evidence="8">JCM15298</strain>
    </source>
</reference>
<dbReference type="AlphaFoldDB" id="A0A100WCR6"/>
<accession>A0A100WCR6</accession>
<proteinExistence type="inferred from homology"/>
<evidence type="ECO:0000313" key="7">
    <source>
        <dbReference type="EMBL" id="GAS95796.1"/>
    </source>
</evidence>
<name>A0A100WCR6_MYCCR</name>
<evidence type="ECO:0000313" key="8">
    <source>
        <dbReference type="Proteomes" id="UP000069443"/>
    </source>
</evidence>
<keyword evidence="8" id="KW-1185">Reference proteome</keyword>
<dbReference type="InterPro" id="IPR011610">
    <property type="entry name" value="SAM_mthyl_Trfase_ML2640-like"/>
</dbReference>
<dbReference type="STRING" id="228230.RMCC_2762"/>
<protein>
    <recommendedName>
        <fullName evidence="6">S-adenosyl-L-methionine-dependent methyltransferase</fullName>
        <ecNumber evidence="6">2.1.1.-</ecNumber>
    </recommendedName>
</protein>
<dbReference type="GO" id="GO:0008168">
    <property type="term" value="F:methyltransferase activity"/>
    <property type="evidence" value="ECO:0007669"/>
    <property type="project" value="UniProtKB-UniRule"/>
</dbReference>
<dbReference type="PANTHER" id="PTHR43619:SF2">
    <property type="entry name" value="S-ADENOSYL-L-METHIONINE-DEPENDENT METHYLTRANSFERASES SUPERFAMILY PROTEIN"/>
    <property type="match status" value="1"/>
</dbReference>